<reference evidence="2" key="1">
    <citation type="journal article" date="2020" name="Nat. Commun.">
        <title>Genome sequence of the cluster root forming white lupin.</title>
        <authorList>
            <person name="Hufnagel B."/>
            <person name="Marques A."/>
            <person name="Soriano A."/>
            <person name="Marques L."/>
            <person name="Divol F."/>
            <person name="Doumas P."/>
            <person name="Sallet E."/>
            <person name="Mancinotti D."/>
            <person name="Carrere S."/>
            <person name="Marande W."/>
            <person name="Arribat S."/>
            <person name="Keller J."/>
            <person name="Huneau C."/>
            <person name="Blein T."/>
            <person name="Aime D."/>
            <person name="Laguerre M."/>
            <person name="Taylor J."/>
            <person name="Schubert V."/>
            <person name="Nelson M."/>
            <person name="Geu-Flores F."/>
            <person name="Crespi M."/>
            <person name="Gallardo-Guerrero K."/>
            <person name="Delaux P.-M."/>
            <person name="Salse J."/>
            <person name="Berges H."/>
            <person name="Guyot R."/>
            <person name="Gouzy J."/>
            <person name="Peret B."/>
        </authorList>
    </citation>
    <scope>NUCLEOTIDE SEQUENCE [LARGE SCALE GENOMIC DNA]</scope>
    <source>
        <strain evidence="2">cv. Amiga</strain>
    </source>
</reference>
<dbReference type="AlphaFoldDB" id="A0A6A4PZD4"/>
<keyword evidence="2" id="KW-1185">Reference proteome</keyword>
<evidence type="ECO:0000313" key="1">
    <source>
        <dbReference type="EMBL" id="KAE9606719.1"/>
    </source>
</evidence>
<gene>
    <name evidence="1" type="ORF">Lalb_Chr09g0322581</name>
</gene>
<dbReference type="EMBL" id="WOCE01000009">
    <property type="protein sequence ID" value="KAE9606719.1"/>
    <property type="molecule type" value="Genomic_DNA"/>
</dbReference>
<protein>
    <submittedName>
        <fullName evidence="1">Uncharacterized protein</fullName>
    </submittedName>
</protein>
<proteinExistence type="predicted"/>
<organism evidence="1 2">
    <name type="scientific">Lupinus albus</name>
    <name type="common">White lupine</name>
    <name type="synonym">Lupinus termis</name>
    <dbReference type="NCBI Taxonomy" id="3870"/>
    <lineage>
        <taxon>Eukaryota</taxon>
        <taxon>Viridiplantae</taxon>
        <taxon>Streptophyta</taxon>
        <taxon>Embryophyta</taxon>
        <taxon>Tracheophyta</taxon>
        <taxon>Spermatophyta</taxon>
        <taxon>Magnoliopsida</taxon>
        <taxon>eudicotyledons</taxon>
        <taxon>Gunneridae</taxon>
        <taxon>Pentapetalae</taxon>
        <taxon>rosids</taxon>
        <taxon>fabids</taxon>
        <taxon>Fabales</taxon>
        <taxon>Fabaceae</taxon>
        <taxon>Papilionoideae</taxon>
        <taxon>50 kb inversion clade</taxon>
        <taxon>genistoids sensu lato</taxon>
        <taxon>core genistoids</taxon>
        <taxon>Genisteae</taxon>
        <taxon>Lupinus</taxon>
    </lineage>
</organism>
<comment type="caution">
    <text evidence="1">The sequence shown here is derived from an EMBL/GenBank/DDBJ whole genome shotgun (WGS) entry which is preliminary data.</text>
</comment>
<dbReference type="Proteomes" id="UP000447434">
    <property type="component" value="Chromosome 9"/>
</dbReference>
<accession>A0A6A4PZD4</accession>
<sequence>MEIVGGWTSLFDPCMHDINHQNLSYLSSSFVLHKLLSYPHRVTPVSFSP</sequence>
<name>A0A6A4PZD4_LUPAL</name>
<evidence type="ECO:0000313" key="2">
    <source>
        <dbReference type="Proteomes" id="UP000447434"/>
    </source>
</evidence>